<comment type="caution">
    <text evidence="1">The sequence shown here is derived from an EMBL/GenBank/DDBJ whole genome shotgun (WGS) entry which is preliminary data.</text>
</comment>
<gene>
    <name evidence="1" type="ORF">BN873_890015</name>
</gene>
<dbReference type="AlphaFoldDB" id="W6MB73"/>
<reference evidence="1" key="1">
    <citation type="submission" date="2013-07" db="EMBL/GenBank/DDBJ databases">
        <authorList>
            <person name="McIlroy S."/>
        </authorList>
    </citation>
    <scope>NUCLEOTIDE SEQUENCE [LARGE SCALE GENOMIC DNA]</scope>
    <source>
        <strain evidence="1">Run_A_D11</strain>
    </source>
</reference>
<dbReference type="Proteomes" id="UP000035760">
    <property type="component" value="Unassembled WGS sequence"/>
</dbReference>
<keyword evidence="2" id="KW-1185">Reference proteome</keyword>
<proteinExistence type="predicted"/>
<reference evidence="1" key="2">
    <citation type="submission" date="2014-03" db="EMBL/GenBank/DDBJ databases">
        <title>Candidatus Competibacter-lineage genomes retrieved from metagenomes reveal functional metabolic diversity.</title>
        <authorList>
            <person name="McIlroy S.J."/>
            <person name="Albertsen M."/>
            <person name="Andresen E.K."/>
            <person name="Saunders A.M."/>
            <person name="Kristiansen R."/>
            <person name="Stokholm-Bjerregaard M."/>
            <person name="Nielsen K.L."/>
            <person name="Nielsen P.H."/>
        </authorList>
    </citation>
    <scope>NUCLEOTIDE SEQUENCE</scope>
    <source>
        <strain evidence="1">Run_A_D11</strain>
    </source>
</reference>
<sequence length="107" mass="12110">MATIVYLDGYLAPLIDKKPTWEDRARLDVAAIGTFPEFWTDKLILLRVYILCCLESLATDEDVFSVKLKEYRAEYKEALAAARLATQSPEPTFAAQKPFLSIPILRA</sequence>
<protein>
    <submittedName>
        <fullName evidence="1">Uncharacterized protein</fullName>
    </submittedName>
</protein>
<dbReference type="STRING" id="1400863.BN873_890015"/>
<evidence type="ECO:0000313" key="1">
    <source>
        <dbReference type="EMBL" id="CDI04109.1"/>
    </source>
</evidence>
<accession>W6MB73</accession>
<evidence type="ECO:0000313" key="2">
    <source>
        <dbReference type="Proteomes" id="UP000035760"/>
    </source>
</evidence>
<name>W6MB73_9GAMM</name>
<dbReference type="EMBL" id="CBTJ020000101">
    <property type="protein sequence ID" value="CDI04109.1"/>
    <property type="molecule type" value="Genomic_DNA"/>
</dbReference>
<dbReference type="RefSeq" id="WP_048675852.1">
    <property type="nucleotide sequence ID" value="NZ_CBTJ020000101.1"/>
</dbReference>
<organism evidence="1 2">
    <name type="scientific">Candidatus Competibacter denitrificans Run_A_D11</name>
    <dbReference type="NCBI Taxonomy" id="1400863"/>
    <lineage>
        <taxon>Bacteria</taxon>
        <taxon>Pseudomonadati</taxon>
        <taxon>Pseudomonadota</taxon>
        <taxon>Gammaproteobacteria</taxon>
        <taxon>Candidatus Competibacteraceae</taxon>
        <taxon>Candidatus Competibacter</taxon>
    </lineage>
</organism>